<dbReference type="EMBL" id="KN833690">
    <property type="protein sequence ID" value="KIK29129.1"/>
    <property type="molecule type" value="Genomic_DNA"/>
</dbReference>
<reference evidence="2" key="2">
    <citation type="submission" date="2015-01" db="EMBL/GenBank/DDBJ databases">
        <title>Evolutionary Origins and Diversification of the Mycorrhizal Mutualists.</title>
        <authorList>
            <consortium name="DOE Joint Genome Institute"/>
            <consortium name="Mycorrhizal Genomics Consortium"/>
            <person name="Kohler A."/>
            <person name="Kuo A."/>
            <person name="Nagy L.G."/>
            <person name="Floudas D."/>
            <person name="Copeland A."/>
            <person name="Barry K.W."/>
            <person name="Cichocki N."/>
            <person name="Veneault-Fourrey C."/>
            <person name="LaButti K."/>
            <person name="Lindquist E.A."/>
            <person name="Lipzen A."/>
            <person name="Lundell T."/>
            <person name="Morin E."/>
            <person name="Murat C."/>
            <person name="Riley R."/>
            <person name="Ohm R."/>
            <person name="Sun H."/>
            <person name="Tunlid A."/>
            <person name="Henrissat B."/>
            <person name="Grigoriev I.V."/>
            <person name="Hibbett D.S."/>
            <person name="Martin F."/>
        </authorList>
    </citation>
    <scope>NUCLEOTIDE SEQUENCE [LARGE SCALE GENOMIC DNA]</scope>
    <source>
        <strain evidence="2">441</strain>
    </source>
</reference>
<reference evidence="1 2" key="1">
    <citation type="submission" date="2014-04" db="EMBL/GenBank/DDBJ databases">
        <authorList>
            <consortium name="DOE Joint Genome Institute"/>
            <person name="Kuo A."/>
            <person name="Kohler A."/>
            <person name="Costa M.D."/>
            <person name="Nagy L.G."/>
            <person name="Floudas D."/>
            <person name="Copeland A."/>
            <person name="Barry K.W."/>
            <person name="Cichocki N."/>
            <person name="Veneault-Fourrey C."/>
            <person name="LaButti K."/>
            <person name="Lindquist E.A."/>
            <person name="Lipzen A."/>
            <person name="Lundell T."/>
            <person name="Morin E."/>
            <person name="Murat C."/>
            <person name="Sun H."/>
            <person name="Tunlid A."/>
            <person name="Henrissat B."/>
            <person name="Grigoriev I.V."/>
            <person name="Hibbett D.S."/>
            <person name="Martin F."/>
            <person name="Nordberg H.P."/>
            <person name="Cantor M.N."/>
            <person name="Hua S.X."/>
        </authorList>
    </citation>
    <scope>NUCLEOTIDE SEQUENCE [LARGE SCALE GENOMIC DNA]</scope>
    <source>
        <strain evidence="1 2">441</strain>
    </source>
</reference>
<protein>
    <recommendedName>
        <fullName evidence="3">Cyclin N-terminal domain-containing protein</fullName>
    </recommendedName>
</protein>
<evidence type="ECO:0000313" key="2">
    <source>
        <dbReference type="Proteomes" id="UP000054018"/>
    </source>
</evidence>
<evidence type="ECO:0000313" key="1">
    <source>
        <dbReference type="EMBL" id="KIK29129.1"/>
    </source>
</evidence>
<dbReference type="AlphaFoldDB" id="A0A0C9ZSZ9"/>
<dbReference type="GO" id="GO:0000307">
    <property type="term" value="C:cyclin-dependent protein kinase holoenzyme complex"/>
    <property type="evidence" value="ECO:0007669"/>
    <property type="project" value="TreeGrafter"/>
</dbReference>
<dbReference type="InterPro" id="IPR013922">
    <property type="entry name" value="Cyclin_PHO80-like"/>
</dbReference>
<dbReference type="Pfam" id="PF08613">
    <property type="entry name" value="Cyclin"/>
    <property type="match status" value="1"/>
</dbReference>
<dbReference type="PANTHER" id="PTHR15615">
    <property type="match status" value="1"/>
</dbReference>
<dbReference type="HOGENOM" id="CLU_096890_0_0_1"/>
<keyword evidence="2" id="KW-1185">Reference proteome</keyword>
<dbReference type="OrthoDB" id="286814at2759"/>
<dbReference type="InterPro" id="IPR036915">
    <property type="entry name" value="Cyclin-like_sf"/>
</dbReference>
<dbReference type="SUPFAM" id="SSF47954">
    <property type="entry name" value="Cyclin-like"/>
    <property type="match status" value="1"/>
</dbReference>
<dbReference type="STRING" id="765257.A0A0C9ZSZ9"/>
<evidence type="ECO:0008006" key="3">
    <source>
        <dbReference type="Google" id="ProtNLM"/>
    </source>
</evidence>
<organism evidence="1 2">
    <name type="scientific">Pisolithus microcarpus 441</name>
    <dbReference type="NCBI Taxonomy" id="765257"/>
    <lineage>
        <taxon>Eukaryota</taxon>
        <taxon>Fungi</taxon>
        <taxon>Dikarya</taxon>
        <taxon>Basidiomycota</taxon>
        <taxon>Agaricomycotina</taxon>
        <taxon>Agaricomycetes</taxon>
        <taxon>Agaricomycetidae</taxon>
        <taxon>Boletales</taxon>
        <taxon>Sclerodermatineae</taxon>
        <taxon>Pisolithaceae</taxon>
        <taxon>Pisolithus</taxon>
    </lineage>
</organism>
<sequence length="226" mass="25800">MITLVDLKKLFDISNNARMRLCDYVVDCVADAVEFARENRYSLPCCCSPSRQPEYALLRKFVDRLIRLSRPSIHAVVIALIYMDRLKSTGFLVSDGVTCERLVLGTLLLAIKYLSDFPIRKGDWVIAGLHFSRKEITRLEINFLSALDYKLQVSDDKMRNHQRSICETVASLHIPRTCPYHGCPRPMITHDYPPHHYVPYSVACKRQLELDSHEALGNTLDATTSA</sequence>
<dbReference type="GO" id="GO:0016538">
    <property type="term" value="F:cyclin-dependent protein serine/threonine kinase regulator activity"/>
    <property type="evidence" value="ECO:0007669"/>
    <property type="project" value="TreeGrafter"/>
</dbReference>
<gene>
    <name evidence="1" type="ORF">PISMIDRAFT_672532</name>
</gene>
<dbReference type="Proteomes" id="UP000054018">
    <property type="component" value="Unassembled WGS sequence"/>
</dbReference>
<name>A0A0C9ZSZ9_9AGAM</name>
<dbReference type="CDD" id="cd20557">
    <property type="entry name" value="CYCLIN_ScPCL1-like"/>
    <property type="match status" value="1"/>
</dbReference>
<dbReference type="GO" id="GO:0019901">
    <property type="term" value="F:protein kinase binding"/>
    <property type="evidence" value="ECO:0007669"/>
    <property type="project" value="InterPro"/>
</dbReference>
<dbReference type="PANTHER" id="PTHR15615:SF108">
    <property type="entry name" value="PROTEIN CNPPD1"/>
    <property type="match status" value="1"/>
</dbReference>
<dbReference type="GO" id="GO:0005634">
    <property type="term" value="C:nucleus"/>
    <property type="evidence" value="ECO:0007669"/>
    <property type="project" value="TreeGrafter"/>
</dbReference>
<proteinExistence type="predicted"/>
<dbReference type="Gene3D" id="1.10.472.10">
    <property type="entry name" value="Cyclin-like"/>
    <property type="match status" value="1"/>
</dbReference>
<accession>A0A0C9ZSZ9</accession>